<dbReference type="Proteomes" id="UP000436088">
    <property type="component" value="Unassembled WGS sequence"/>
</dbReference>
<keyword evidence="3" id="KW-1185">Reference proteome</keyword>
<evidence type="ECO:0000256" key="1">
    <source>
        <dbReference type="SAM" id="MobiDB-lite"/>
    </source>
</evidence>
<dbReference type="AlphaFoldDB" id="A0A6A2ZV09"/>
<sequence>MSSVATASSGNVTVDSGSSSVVSQKVFTNKCLSIVLDDNNFLLWKQQVLLAIRSRRLKKLLTGAVAPPLATVTLEDVGDDIAVKVWATVNKYFTSKLTSPVMNLYYQLKALQKEILNFERFDNLRINANVTRVKDATDSGRAFTKRSNSTGGRSASSGGHASASRSYSTERTLMVHMCHYTPGHGFLFTGHSSARSSASVEHEHNKPRAHIVNGSSSSRFIDFGATHHVTPNATEVVDGEDYNGLASKLARDNQVFFEFHTRHFVVRDENIGVILLQGREVMVFMSLVHRLQKRAEAKVVYGDSIEYVRWHDRLSHPSFEVLKQVCDHYTHTRPGFQITVRKRDSAREIAVSLPSELPTTPAITPATATIMFGLPYYVLYWLCVTCQDICHPVPSPLMATTYWGSEIRHPGHRGNQCLDPEGKIYVSCHVEFDEHIFLFYQGDKSSNSGCAPARYNNNNYLIYVVPGAYQVCTCMTNSSCVRGCMQQNPIRSFTQDLVAHLETENGLGNNSHGASNDYGSHSPNENVAMIDALNRDNAMQHNVLVKKPEGLPNLTEVDSGKRTASTDCVEEASSNQNRHHMITVSKTRSYHFQTCLDNIEEWVSRHNQIIKESKDLSAFSLDKFMGSLQSHDARTNRSFEKDEEQVFQLKREMPEMTADKGRGRGGVRGRGRGQSGQRDRGKNGECSNHMTGVRSMFKELNESYKIKVRLGDNKQIQTCQN</sequence>
<comment type="caution">
    <text evidence="2">The sequence shown here is derived from an EMBL/GenBank/DDBJ whole genome shotgun (WGS) entry which is preliminary data.</text>
</comment>
<name>A0A6A2ZV09_HIBSY</name>
<gene>
    <name evidence="2" type="ORF">F3Y22_tig00110684pilonHSYRG00021</name>
</gene>
<evidence type="ECO:0000313" key="3">
    <source>
        <dbReference type="Proteomes" id="UP000436088"/>
    </source>
</evidence>
<accession>A0A6A2ZV09</accession>
<feature type="region of interest" description="Disordered" evidence="1">
    <location>
        <begin position="137"/>
        <end position="163"/>
    </location>
</feature>
<evidence type="ECO:0000313" key="2">
    <source>
        <dbReference type="EMBL" id="KAE8695794.1"/>
    </source>
</evidence>
<feature type="compositionally biased region" description="Low complexity" evidence="1">
    <location>
        <begin position="146"/>
        <end position="163"/>
    </location>
</feature>
<organism evidence="2 3">
    <name type="scientific">Hibiscus syriacus</name>
    <name type="common">Rose of Sharon</name>
    <dbReference type="NCBI Taxonomy" id="106335"/>
    <lineage>
        <taxon>Eukaryota</taxon>
        <taxon>Viridiplantae</taxon>
        <taxon>Streptophyta</taxon>
        <taxon>Embryophyta</taxon>
        <taxon>Tracheophyta</taxon>
        <taxon>Spermatophyta</taxon>
        <taxon>Magnoliopsida</taxon>
        <taxon>eudicotyledons</taxon>
        <taxon>Gunneridae</taxon>
        <taxon>Pentapetalae</taxon>
        <taxon>rosids</taxon>
        <taxon>malvids</taxon>
        <taxon>Malvales</taxon>
        <taxon>Malvaceae</taxon>
        <taxon>Malvoideae</taxon>
        <taxon>Hibiscus</taxon>
    </lineage>
</organism>
<protein>
    <submittedName>
        <fullName evidence="2">Uncharacterized protein</fullName>
    </submittedName>
</protein>
<proteinExistence type="predicted"/>
<dbReference type="EMBL" id="VEPZ02001073">
    <property type="protein sequence ID" value="KAE8695794.1"/>
    <property type="molecule type" value="Genomic_DNA"/>
</dbReference>
<reference evidence="2" key="1">
    <citation type="submission" date="2019-09" db="EMBL/GenBank/DDBJ databases">
        <title>Draft genome information of white flower Hibiscus syriacus.</title>
        <authorList>
            <person name="Kim Y.-M."/>
        </authorList>
    </citation>
    <scope>NUCLEOTIDE SEQUENCE [LARGE SCALE GENOMIC DNA]</scope>
    <source>
        <strain evidence="2">YM2019G1</strain>
    </source>
</reference>
<feature type="region of interest" description="Disordered" evidence="1">
    <location>
        <begin position="654"/>
        <end position="692"/>
    </location>
</feature>